<comment type="caution">
    <text evidence="1">The sequence shown here is derived from an EMBL/GenBank/DDBJ whole genome shotgun (WGS) entry which is preliminary data.</text>
</comment>
<evidence type="ECO:0000313" key="1">
    <source>
        <dbReference type="EMBL" id="TGO31657.1"/>
    </source>
</evidence>
<name>A0A4Z1GCA0_9HELO</name>
<evidence type="ECO:0000313" key="2">
    <source>
        <dbReference type="Proteomes" id="UP000297814"/>
    </source>
</evidence>
<keyword evidence="2" id="KW-1185">Reference proteome</keyword>
<dbReference type="Proteomes" id="UP000297814">
    <property type="component" value="Unassembled WGS sequence"/>
</dbReference>
<protein>
    <submittedName>
        <fullName evidence="1">Uncharacterized protein</fullName>
    </submittedName>
</protein>
<reference evidence="1 2" key="1">
    <citation type="submission" date="2017-12" db="EMBL/GenBank/DDBJ databases">
        <title>Comparative genomics of Botrytis spp.</title>
        <authorList>
            <person name="Valero-Jimenez C.A."/>
            <person name="Tapia P."/>
            <person name="Veloso J."/>
            <person name="Silva-Moreno E."/>
            <person name="Staats M."/>
            <person name="Valdes J.H."/>
            <person name="Van Kan J.A.L."/>
        </authorList>
    </citation>
    <scope>NUCLEOTIDE SEQUENCE [LARGE SCALE GENOMIC DNA]</scope>
    <source>
        <strain evidence="1 2">Bh0001</strain>
    </source>
</reference>
<accession>A0A4Z1GCA0</accession>
<dbReference type="AlphaFoldDB" id="A0A4Z1GCA0"/>
<sequence>MDFEISFRPEPLKGRSNYIEWINRSKIYFEINGFMSYIDGKKAPPNKALYTNSKGEFPTPELAIKYDDDLSEYRLNERKALGAVRSIISFDIAGRFMDKTTAKDLWDSINKLYGESFTK</sequence>
<proteinExistence type="predicted"/>
<dbReference type="EMBL" id="PQXK01000451">
    <property type="protein sequence ID" value="TGO31657.1"/>
    <property type="molecule type" value="Genomic_DNA"/>
</dbReference>
<organism evidence="1 2">
    <name type="scientific">Botrytis hyacinthi</name>
    <dbReference type="NCBI Taxonomy" id="278943"/>
    <lineage>
        <taxon>Eukaryota</taxon>
        <taxon>Fungi</taxon>
        <taxon>Dikarya</taxon>
        <taxon>Ascomycota</taxon>
        <taxon>Pezizomycotina</taxon>
        <taxon>Leotiomycetes</taxon>
        <taxon>Helotiales</taxon>
        <taxon>Sclerotiniaceae</taxon>
        <taxon>Botrytis</taxon>
    </lineage>
</organism>
<gene>
    <name evidence="1" type="ORF">BHYA_0454g00010</name>
</gene>